<protein>
    <submittedName>
        <fullName evidence="2">DUF6090 family protein</fullName>
    </submittedName>
</protein>
<sequence length="242" mass="28890">MIKFFRKIRQKLLSENKFSKYLIYAIGEIILVMIGILLALQVNNWNEYRKQGQKEIVNLKAIKNDLQHDLNTEFIPGISYYSKKNKDLSRLRDFYLNKEIIPRDSLLKYFRNNWGEWHIILNKGAFENLKSTGIDIISNDSLRTKISSLYSNGYPEIENRVNIVKQFYDNEFGPILYDNIILYDSTHSHDDFDDLKNRKQIGNRIIQHYYLRTWLFERSELVKSKVELLIGDIDKEIERLDK</sequence>
<name>A0ABU3U912_9FLAO</name>
<reference evidence="2 3" key="1">
    <citation type="submission" date="2023-10" db="EMBL/GenBank/DDBJ databases">
        <title>Marimonas sp. nov. isolated from tidal mud flat.</title>
        <authorList>
            <person name="Jaincy N.J."/>
            <person name="Srinivasan S."/>
            <person name="Lee S.-S."/>
        </authorList>
    </citation>
    <scope>NUCLEOTIDE SEQUENCE [LARGE SCALE GENOMIC DNA]</scope>
    <source>
        <strain evidence="2 3">MJ-SS3</strain>
    </source>
</reference>
<keyword evidence="1" id="KW-1133">Transmembrane helix</keyword>
<keyword evidence="1" id="KW-0812">Transmembrane</keyword>
<dbReference type="Pfam" id="PF19578">
    <property type="entry name" value="DUF6090"/>
    <property type="match status" value="1"/>
</dbReference>
<keyword evidence="3" id="KW-1185">Reference proteome</keyword>
<evidence type="ECO:0000256" key="1">
    <source>
        <dbReference type="SAM" id="Phobius"/>
    </source>
</evidence>
<evidence type="ECO:0000313" key="2">
    <source>
        <dbReference type="EMBL" id="MDU8886796.1"/>
    </source>
</evidence>
<organism evidence="2 3">
    <name type="scientific">Gilvirhabdus luticola</name>
    <dbReference type="NCBI Taxonomy" id="3079858"/>
    <lineage>
        <taxon>Bacteria</taxon>
        <taxon>Pseudomonadati</taxon>
        <taxon>Bacteroidota</taxon>
        <taxon>Flavobacteriia</taxon>
        <taxon>Flavobacteriales</taxon>
        <taxon>Flavobacteriaceae</taxon>
        <taxon>Gilvirhabdus</taxon>
    </lineage>
</organism>
<feature type="transmembrane region" description="Helical" evidence="1">
    <location>
        <begin position="21"/>
        <end position="40"/>
    </location>
</feature>
<evidence type="ECO:0000313" key="3">
    <source>
        <dbReference type="Proteomes" id="UP001268651"/>
    </source>
</evidence>
<keyword evidence="1" id="KW-0472">Membrane</keyword>
<dbReference type="EMBL" id="JAWHTF010000006">
    <property type="protein sequence ID" value="MDU8886796.1"/>
    <property type="molecule type" value="Genomic_DNA"/>
</dbReference>
<accession>A0ABU3U912</accession>
<dbReference type="Proteomes" id="UP001268651">
    <property type="component" value="Unassembled WGS sequence"/>
</dbReference>
<proteinExistence type="predicted"/>
<dbReference type="RefSeq" id="WP_316662893.1">
    <property type="nucleotide sequence ID" value="NZ_JAWHTF010000006.1"/>
</dbReference>
<comment type="caution">
    <text evidence="2">The sequence shown here is derived from an EMBL/GenBank/DDBJ whole genome shotgun (WGS) entry which is preliminary data.</text>
</comment>
<gene>
    <name evidence="2" type="ORF">RXV94_11545</name>
</gene>
<dbReference type="InterPro" id="IPR045749">
    <property type="entry name" value="DUF6090"/>
</dbReference>